<dbReference type="SMART" id="SM00066">
    <property type="entry name" value="GAL4"/>
    <property type="match status" value="1"/>
</dbReference>
<evidence type="ECO:0000256" key="1">
    <source>
        <dbReference type="ARBA" id="ARBA00004123"/>
    </source>
</evidence>
<dbReference type="PANTHER" id="PTHR46910:SF3">
    <property type="entry name" value="HALOTOLERANCE PROTEIN 9-RELATED"/>
    <property type="match status" value="1"/>
</dbReference>
<evidence type="ECO:0000256" key="2">
    <source>
        <dbReference type="ARBA" id="ARBA00022723"/>
    </source>
</evidence>
<comment type="subcellular location">
    <subcellularLocation>
        <location evidence="1">Nucleus</location>
    </subcellularLocation>
</comment>
<evidence type="ECO:0000313" key="9">
    <source>
        <dbReference type="Proteomes" id="UP001147733"/>
    </source>
</evidence>
<dbReference type="GO" id="GO:0005634">
    <property type="term" value="C:nucleus"/>
    <property type="evidence" value="ECO:0007669"/>
    <property type="project" value="UniProtKB-SubCell"/>
</dbReference>
<gene>
    <name evidence="8" type="ORF">N7469_000888</name>
</gene>
<organism evidence="8 9">
    <name type="scientific">Penicillium citrinum</name>
    <dbReference type="NCBI Taxonomy" id="5077"/>
    <lineage>
        <taxon>Eukaryota</taxon>
        <taxon>Fungi</taxon>
        <taxon>Dikarya</taxon>
        <taxon>Ascomycota</taxon>
        <taxon>Pezizomycotina</taxon>
        <taxon>Eurotiomycetes</taxon>
        <taxon>Eurotiomycetidae</taxon>
        <taxon>Eurotiales</taxon>
        <taxon>Aspergillaceae</taxon>
        <taxon>Penicillium</taxon>
    </lineage>
</organism>
<dbReference type="EMBL" id="JAPQKT010000001">
    <property type="protein sequence ID" value="KAJ5242561.1"/>
    <property type="molecule type" value="Genomic_DNA"/>
</dbReference>
<dbReference type="GO" id="GO:0000981">
    <property type="term" value="F:DNA-binding transcription factor activity, RNA polymerase II-specific"/>
    <property type="evidence" value="ECO:0007669"/>
    <property type="project" value="InterPro"/>
</dbReference>
<dbReference type="OrthoDB" id="2740448at2759"/>
<feature type="domain" description="Zn(2)-C6 fungal-type" evidence="7">
    <location>
        <begin position="12"/>
        <end position="42"/>
    </location>
</feature>
<sequence length="605" mass="68773">MLATGRPLATIACIRCQSKKIRCDRDTPKCDKCKAARAECTYKSRKPRTKKPGPDLSERGILLEVLERLKRLEDHCGLDKAAENQEGDADSMSISTTESESIQETPLSEITTTIIPAGIRDILSRIKDEGSRSMLLSNVFCHLQQVQSCFFANQQCFRAITSAMAEIQFMQDTQLTEPPEREPIPKELARQFIDYFYSFYQFEGFRVPLEQSFLSSIPDLLEIPHVQLDYTSQIIYYTIILQGMVSNPGDLPRRGHYIQFLYQKCVSLSEKWLENVKETPADFFAALTLISIALEGCNIDLSWKALHQAIRISKALGYFSVDETPSSGDNLHLTEPGSAPHQAEIEKNRKRFEFWHLVRTDSLFRMSFGKPGLIPSGSWKVNFPDPTITGVDHESSRFIQIHFLASMRLALIVMKYLDWVDAGKNPDPVTHDSIIDDFIDEVQSVLVDWDTEGLLRMTKNHVDIWFCVDVLFSSYKTLIVLYQSKICAQGPILPPQAVEISRKSVNLFRSLLETSGNAFWGVSLILFHQFIPFFILCLDIVGNPEHSHLEEDLVSIGWISDYVELVISERVELKPVMIIIKSMATACQQTKLDRLSLSTDETHIQ</sequence>
<protein>
    <recommendedName>
        <fullName evidence="7">Zn(2)-C6 fungal-type domain-containing protein</fullName>
    </recommendedName>
</protein>
<reference evidence="8" key="2">
    <citation type="journal article" date="2023" name="IMA Fungus">
        <title>Comparative genomic study of the Penicillium genus elucidates a diverse pangenome and 15 lateral gene transfer events.</title>
        <authorList>
            <person name="Petersen C."/>
            <person name="Sorensen T."/>
            <person name="Nielsen M.R."/>
            <person name="Sondergaard T.E."/>
            <person name="Sorensen J.L."/>
            <person name="Fitzpatrick D.A."/>
            <person name="Frisvad J.C."/>
            <person name="Nielsen K.L."/>
        </authorList>
    </citation>
    <scope>NUCLEOTIDE SEQUENCE</scope>
    <source>
        <strain evidence="8">IBT 23319</strain>
    </source>
</reference>
<dbReference type="InterPro" id="IPR001138">
    <property type="entry name" value="Zn2Cys6_DnaBD"/>
</dbReference>
<evidence type="ECO:0000256" key="3">
    <source>
        <dbReference type="ARBA" id="ARBA00023015"/>
    </source>
</evidence>
<keyword evidence="2" id="KW-0479">Metal-binding</keyword>
<evidence type="ECO:0000256" key="6">
    <source>
        <dbReference type="ARBA" id="ARBA00023242"/>
    </source>
</evidence>
<comment type="caution">
    <text evidence="8">The sequence shown here is derived from an EMBL/GenBank/DDBJ whole genome shotgun (WGS) entry which is preliminary data.</text>
</comment>
<dbReference type="InterPro" id="IPR050987">
    <property type="entry name" value="AtrR-like"/>
</dbReference>
<name>A0A9W9TV60_PENCI</name>
<dbReference type="CDD" id="cd00067">
    <property type="entry name" value="GAL4"/>
    <property type="match status" value="1"/>
</dbReference>
<keyword evidence="6" id="KW-0539">Nucleus</keyword>
<dbReference type="PANTHER" id="PTHR46910">
    <property type="entry name" value="TRANSCRIPTION FACTOR PDR1"/>
    <property type="match status" value="1"/>
</dbReference>
<dbReference type="InterPro" id="IPR036864">
    <property type="entry name" value="Zn2-C6_fun-type_DNA-bd_sf"/>
</dbReference>
<reference evidence="8" key="1">
    <citation type="submission" date="2022-11" db="EMBL/GenBank/DDBJ databases">
        <authorList>
            <person name="Petersen C."/>
        </authorList>
    </citation>
    <scope>NUCLEOTIDE SEQUENCE</scope>
    <source>
        <strain evidence="8">IBT 23319</strain>
    </source>
</reference>
<dbReference type="AlphaFoldDB" id="A0A9W9TV60"/>
<keyword evidence="4" id="KW-0238">DNA-binding</keyword>
<dbReference type="GO" id="GO:0003677">
    <property type="term" value="F:DNA binding"/>
    <property type="evidence" value="ECO:0007669"/>
    <property type="project" value="UniProtKB-KW"/>
</dbReference>
<dbReference type="SMART" id="SM00906">
    <property type="entry name" value="Fungal_trans"/>
    <property type="match status" value="1"/>
</dbReference>
<evidence type="ECO:0000259" key="7">
    <source>
        <dbReference type="PROSITE" id="PS50048"/>
    </source>
</evidence>
<dbReference type="SUPFAM" id="SSF57701">
    <property type="entry name" value="Zn2/Cys6 DNA-binding domain"/>
    <property type="match status" value="1"/>
</dbReference>
<dbReference type="PROSITE" id="PS50048">
    <property type="entry name" value="ZN2_CY6_FUNGAL_2"/>
    <property type="match status" value="1"/>
</dbReference>
<keyword evidence="9" id="KW-1185">Reference proteome</keyword>
<dbReference type="GO" id="GO:0008270">
    <property type="term" value="F:zinc ion binding"/>
    <property type="evidence" value="ECO:0007669"/>
    <property type="project" value="InterPro"/>
</dbReference>
<evidence type="ECO:0000256" key="4">
    <source>
        <dbReference type="ARBA" id="ARBA00023125"/>
    </source>
</evidence>
<dbReference type="Proteomes" id="UP001147733">
    <property type="component" value="Unassembled WGS sequence"/>
</dbReference>
<dbReference type="CDD" id="cd12148">
    <property type="entry name" value="fungal_TF_MHR"/>
    <property type="match status" value="1"/>
</dbReference>
<dbReference type="Gene3D" id="4.10.240.10">
    <property type="entry name" value="Zn(2)-C6 fungal-type DNA-binding domain"/>
    <property type="match status" value="1"/>
</dbReference>
<proteinExistence type="predicted"/>
<evidence type="ECO:0000313" key="8">
    <source>
        <dbReference type="EMBL" id="KAJ5242561.1"/>
    </source>
</evidence>
<evidence type="ECO:0000256" key="5">
    <source>
        <dbReference type="ARBA" id="ARBA00023163"/>
    </source>
</evidence>
<dbReference type="GO" id="GO:0006351">
    <property type="term" value="P:DNA-templated transcription"/>
    <property type="evidence" value="ECO:0007669"/>
    <property type="project" value="InterPro"/>
</dbReference>
<dbReference type="Pfam" id="PF00172">
    <property type="entry name" value="Zn_clus"/>
    <property type="match status" value="1"/>
</dbReference>
<keyword evidence="5" id="KW-0804">Transcription</keyword>
<dbReference type="InterPro" id="IPR007219">
    <property type="entry name" value="XnlR_reg_dom"/>
</dbReference>
<accession>A0A9W9TV60</accession>
<dbReference type="RefSeq" id="XP_056505565.1">
    <property type="nucleotide sequence ID" value="XM_056639808.1"/>
</dbReference>
<keyword evidence="3" id="KW-0805">Transcription regulation</keyword>
<dbReference type="GeneID" id="81378975"/>